<evidence type="ECO:0000256" key="1">
    <source>
        <dbReference type="SAM" id="MobiDB-lite"/>
    </source>
</evidence>
<evidence type="ECO:0000313" key="3">
    <source>
        <dbReference type="Proteomes" id="UP000050525"/>
    </source>
</evidence>
<reference evidence="2 3" key="1">
    <citation type="journal article" date="2012" name="Genome Biol.">
        <title>Sequencing three crocodilian genomes to illuminate the evolution of archosaurs and amniotes.</title>
        <authorList>
            <person name="St John J.A."/>
            <person name="Braun E.L."/>
            <person name="Isberg S.R."/>
            <person name="Miles L.G."/>
            <person name="Chong A.Y."/>
            <person name="Gongora J."/>
            <person name="Dalzell P."/>
            <person name="Moran C."/>
            <person name="Bed'hom B."/>
            <person name="Abzhanov A."/>
            <person name="Burgess S.C."/>
            <person name="Cooksey A.M."/>
            <person name="Castoe T.A."/>
            <person name="Crawford N.G."/>
            <person name="Densmore L.D."/>
            <person name="Drew J.C."/>
            <person name="Edwards S.V."/>
            <person name="Faircloth B.C."/>
            <person name="Fujita M.K."/>
            <person name="Greenwold M.J."/>
            <person name="Hoffmann F.G."/>
            <person name="Howard J.M."/>
            <person name="Iguchi T."/>
            <person name="Janes D.E."/>
            <person name="Khan S.Y."/>
            <person name="Kohno S."/>
            <person name="de Koning A.J."/>
            <person name="Lance S.L."/>
            <person name="McCarthy F.M."/>
            <person name="McCormack J.E."/>
            <person name="Merchant M.E."/>
            <person name="Peterson D.G."/>
            <person name="Pollock D.D."/>
            <person name="Pourmand N."/>
            <person name="Raney B.J."/>
            <person name="Roessler K.A."/>
            <person name="Sanford J.R."/>
            <person name="Sawyer R.H."/>
            <person name="Schmidt C.J."/>
            <person name="Triplett E.W."/>
            <person name="Tuberville T.D."/>
            <person name="Venegas-Anaya M."/>
            <person name="Howard J.T."/>
            <person name="Jarvis E.D."/>
            <person name="Guillette L.J.Jr."/>
            <person name="Glenn T.C."/>
            <person name="Green R.E."/>
            <person name="Ray D.A."/>
        </authorList>
    </citation>
    <scope>NUCLEOTIDE SEQUENCE [LARGE SCALE GENOMIC DNA]</scope>
    <source>
        <strain evidence="2">KSC_2009_1</strain>
    </source>
</reference>
<keyword evidence="3" id="KW-1185">Reference proteome</keyword>
<evidence type="ECO:0000313" key="2">
    <source>
        <dbReference type="EMBL" id="KYO22733.1"/>
    </source>
</evidence>
<dbReference type="Proteomes" id="UP000050525">
    <property type="component" value="Unassembled WGS sequence"/>
</dbReference>
<accession>A0A151ME11</accession>
<feature type="region of interest" description="Disordered" evidence="1">
    <location>
        <begin position="35"/>
        <end position="68"/>
    </location>
</feature>
<proteinExistence type="predicted"/>
<organism evidence="2 3">
    <name type="scientific">Alligator mississippiensis</name>
    <name type="common">American alligator</name>
    <dbReference type="NCBI Taxonomy" id="8496"/>
    <lineage>
        <taxon>Eukaryota</taxon>
        <taxon>Metazoa</taxon>
        <taxon>Chordata</taxon>
        <taxon>Craniata</taxon>
        <taxon>Vertebrata</taxon>
        <taxon>Euteleostomi</taxon>
        <taxon>Archelosauria</taxon>
        <taxon>Archosauria</taxon>
        <taxon>Crocodylia</taxon>
        <taxon>Alligatoridae</taxon>
        <taxon>Alligatorinae</taxon>
        <taxon>Alligator</taxon>
    </lineage>
</organism>
<sequence length="68" mass="7527">MDQVDSRKNLATIGSISCSWVQKVEANPGFTEIRNVGAGGGDRTRIQNTKQIVKSEVPRRKGNENERV</sequence>
<dbReference type="AlphaFoldDB" id="A0A151ME11"/>
<name>A0A151ME11_ALLMI</name>
<feature type="compositionally biased region" description="Basic and acidic residues" evidence="1">
    <location>
        <begin position="56"/>
        <end position="68"/>
    </location>
</feature>
<comment type="caution">
    <text evidence="2">The sequence shown here is derived from an EMBL/GenBank/DDBJ whole genome shotgun (WGS) entry which is preliminary data.</text>
</comment>
<gene>
    <name evidence="2" type="ORF">Y1Q_0003234</name>
</gene>
<protein>
    <submittedName>
        <fullName evidence="2">Uncharacterized protein</fullName>
    </submittedName>
</protein>
<dbReference type="EMBL" id="AKHW03006231">
    <property type="protein sequence ID" value="KYO22733.1"/>
    <property type="molecule type" value="Genomic_DNA"/>
</dbReference>